<keyword evidence="1" id="KW-0812">Transmembrane</keyword>
<keyword evidence="1" id="KW-0472">Membrane</keyword>
<protein>
    <submittedName>
        <fullName evidence="2">Uncharacterized protein</fullName>
    </submittedName>
</protein>
<reference evidence="2 3" key="1">
    <citation type="submission" date="2017-11" db="EMBL/GenBank/DDBJ databases">
        <title>Complete genome of Rhizobium leguminosarum Norway, an ineffective micro-symbiont.</title>
        <authorList>
            <person name="Hoffrichter A."/>
            <person name="Liang J."/>
            <person name="Brachmann A."/>
            <person name="Marin M."/>
        </authorList>
    </citation>
    <scope>NUCLEOTIDE SEQUENCE [LARGE SCALE GENOMIC DNA]</scope>
    <source>
        <strain evidence="2 3">Norway</strain>
        <plasmid evidence="3">Plasmid prln2</plasmid>
    </source>
</reference>
<keyword evidence="1" id="KW-1133">Transmembrane helix</keyword>
<evidence type="ECO:0000256" key="1">
    <source>
        <dbReference type="SAM" id="Phobius"/>
    </source>
</evidence>
<dbReference type="Proteomes" id="UP000238523">
    <property type="component" value="Plasmid pRLN2"/>
</dbReference>
<evidence type="ECO:0000313" key="3">
    <source>
        <dbReference type="Proteomes" id="UP000238523"/>
    </source>
</evidence>
<geneLocation type="plasmid" evidence="3">
    <name>prln2</name>
</geneLocation>
<organism evidence="2 3">
    <name type="scientific">Rhizobium leguminosarum</name>
    <dbReference type="NCBI Taxonomy" id="384"/>
    <lineage>
        <taxon>Bacteria</taxon>
        <taxon>Pseudomonadati</taxon>
        <taxon>Pseudomonadota</taxon>
        <taxon>Alphaproteobacteria</taxon>
        <taxon>Hyphomicrobiales</taxon>
        <taxon>Rhizobiaceae</taxon>
        <taxon>Rhizobium/Agrobacterium group</taxon>
        <taxon>Rhizobium</taxon>
    </lineage>
</organism>
<dbReference type="AlphaFoldDB" id="A0A2K9ZFV5"/>
<feature type="transmembrane region" description="Helical" evidence="1">
    <location>
        <begin position="67"/>
        <end position="89"/>
    </location>
</feature>
<name>A0A2K9ZFV5_RHILE</name>
<dbReference type="EMBL" id="CP025014">
    <property type="protein sequence ID" value="AUW47098.1"/>
    <property type="molecule type" value="Genomic_DNA"/>
</dbReference>
<evidence type="ECO:0000313" key="2">
    <source>
        <dbReference type="EMBL" id="AUW47098.1"/>
    </source>
</evidence>
<keyword evidence="2" id="KW-0614">Plasmid</keyword>
<proteinExistence type="predicted"/>
<sequence length="199" mass="22188">MRPVSLRYRSSGRVWESDGRTCRQARKDSTYFQRLLAFRSHVCAQPRTLVPKLEKHKMQDDEAGPSLSLGLFRLSGLFASVVIVVYILWEMFSQSAALIRLSMTAKNFPYAERCDASGNPITTGEPNCVDLGRYLVVYGPVIKVFRRACSGSDGAPETLILDKASRIEISLVEKSLSFRARNGVSVLCIPPNLSPERSN</sequence>
<gene>
    <name evidence="2" type="ORF">CUJ84_pRLN2000560</name>
</gene>
<accession>A0A2K9ZFV5</accession>